<keyword evidence="3" id="KW-1185">Reference proteome</keyword>
<proteinExistence type="predicted"/>
<accession>A0A379MNJ8</accession>
<dbReference type="STRING" id="880526.GCA_000427365_01077"/>
<dbReference type="Proteomes" id="UP000255233">
    <property type="component" value="Unassembled WGS sequence"/>
</dbReference>
<reference evidence="2 3" key="1">
    <citation type="submission" date="2018-06" db="EMBL/GenBank/DDBJ databases">
        <authorList>
            <consortium name="Pathogen Informatics"/>
            <person name="Doyle S."/>
        </authorList>
    </citation>
    <scope>NUCLEOTIDE SEQUENCE [LARGE SCALE GENOMIC DNA]</scope>
    <source>
        <strain evidence="2 3">NCTC11190</strain>
    </source>
</reference>
<keyword evidence="1" id="KW-0472">Membrane</keyword>
<protein>
    <submittedName>
        <fullName evidence="2">Uncharacterized protein</fullName>
    </submittedName>
</protein>
<dbReference type="EMBL" id="UGVL01000001">
    <property type="protein sequence ID" value="SUE33168.1"/>
    <property type="molecule type" value="Genomic_DNA"/>
</dbReference>
<evidence type="ECO:0000313" key="3">
    <source>
        <dbReference type="Proteomes" id="UP000255233"/>
    </source>
</evidence>
<feature type="transmembrane region" description="Helical" evidence="1">
    <location>
        <begin position="20"/>
        <end position="39"/>
    </location>
</feature>
<keyword evidence="1" id="KW-1133">Transmembrane helix</keyword>
<evidence type="ECO:0000313" key="2">
    <source>
        <dbReference type="EMBL" id="SUE33168.1"/>
    </source>
</evidence>
<keyword evidence="1" id="KW-0812">Transmembrane</keyword>
<dbReference type="AlphaFoldDB" id="A0A379MNJ8"/>
<name>A0A379MNJ8_9BACT</name>
<gene>
    <name evidence="2" type="ORF">NCTC11190_00365</name>
</gene>
<organism evidence="2 3">
    <name type="scientific">Rikenella microfusus</name>
    <dbReference type="NCBI Taxonomy" id="28139"/>
    <lineage>
        <taxon>Bacteria</taxon>
        <taxon>Pseudomonadati</taxon>
        <taxon>Bacteroidota</taxon>
        <taxon>Bacteroidia</taxon>
        <taxon>Bacteroidales</taxon>
        <taxon>Rikenellaceae</taxon>
        <taxon>Rikenella</taxon>
    </lineage>
</organism>
<evidence type="ECO:0000256" key="1">
    <source>
        <dbReference type="SAM" id="Phobius"/>
    </source>
</evidence>
<sequence>MPNGTAVPFGAIITRFWVKSYIFTFIFIQKFVSFVKWLGMPRLPVMTIRRNY</sequence>